<keyword evidence="4" id="KW-1185">Reference proteome</keyword>
<name>H5TTV5_GORO1</name>
<sequence>MTAPTDPVITGHAARRRIGSLEVSPLGLGCMGMSFAYGEADQDEATATLHHALDVGVNLLDTADIYGSGANERLLSTVLADRRDEIVLATKFGIVVDPETGYPTGRVDGSPEYVRAAVDASLLRLGVDVIDLYYLHRVDPTRPIEETVGAMAELVAAGKVREIGLSEANADTLRRAAAVHPIAALQSEWSLFSRDVEDSDVPAAREVGAAVVPYSPLGRGMLTGSAAAVRVGADDFRSTLPRWQADNLEHNLTLVDEIRSVATEVDASPGQVALAWLLAQGDDVVPIPGTKRVRYLDENLGALQIALSDDQLRRLSALRPAGNRYPDMDWVAGRSS</sequence>
<dbReference type="STRING" id="1108044.GOOTI_242_00270"/>
<evidence type="ECO:0000313" key="3">
    <source>
        <dbReference type="EMBL" id="GAB36913.1"/>
    </source>
</evidence>
<organism evidence="3 4">
    <name type="scientific">Gordonia otitidis (strain DSM 44809 / CCUG 52243 / JCM 12355 / NBRC 100426 / IFM 10032)</name>
    <dbReference type="NCBI Taxonomy" id="1108044"/>
    <lineage>
        <taxon>Bacteria</taxon>
        <taxon>Bacillati</taxon>
        <taxon>Actinomycetota</taxon>
        <taxon>Actinomycetes</taxon>
        <taxon>Mycobacteriales</taxon>
        <taxon>Gordoniaceae</taxon>
        <taxon>Gordonia</taxon>
    </lineage>
</organism>
<evidence type="ECO:0000313" key="4">
    <source>
        <dbReference type="Proteomes" id="UP000005038"/>
    </source>
</evidence>
<dbReference type="RefSeq" id="WP_007241070.1">
    <property type="nucleotide sequence ID" value="NZ_BAFB01000242.1"/>
</dbReference>
<proteinExistence type="predicted"/>
<dbReference type="InterPro" id="IPR036812">
    <property type="entry name" value="NAD(P)_OxRdtase_dom_sf"/>
</dbReference>
<dbReference type="PANTHER" id="PTHR43625">
    <property type="entry name" value="AFLATOXIN B1 ALDEHYDE REDUCTASE"/>
    <property type="match status" value="1"/>
</dbReference>
<dbReference type="OrthoDB" id="9768793at2"/>
<reference evidence="3" key="1">
    <citation type="submission" date="2012-02" db="EMBL/GenBank/DDBJ databases">
        <title>Whole genome shotgun sequence of Gordonia otitidis NBRC 100426.</title>
        <authorList>
            <person name="Yoshida I."/>
            <person name="Hosoyama A."/>
            <person name="Tsuchikane K."/>
            <person name="Katsumata H."/>
            <person name="Yamazaki S."/>
            <person name="Fujita N."/>
        </authorList>
    </citation>
    <scope>NUCLEOTIDE SEQUENCE [LARGE SCALE GENOMIC DNA]</scope>
    <source>
        <strain evidence="3">NBRC 100426</strain>
    </source>
</reference>
<dbReference type="PANTHER" id="PTHR43625:SF40">
    <property type="entry name" value="ALDO-KETO REDUCTASE YAKC [NADP(+)]"/>
    <property type="match status" value="1"/>
</dbReference>
<keyword evidence="1" id="KW-0560">Oxidoreductase</keyword>
<dbReference type="AlphaFoldDB" id="H5TTV5"/>
<dbReference type="InterPro" id="IPR023210">
    <property type="entry name" value="NADP_OxRdtase_dom"/>
</dbReference>
<evidence type="ECO:0000256" key="1">
    <source>
        <dbReference type="ARBA" id="ARBA00023002"/>
    </source>
</evidence>
<gene>
    <name evidence="3" type="ORF">GOOTI_242_00270</name>
</gene>
<dbReference type="Pfam" id="PF00248">
    <property type="entry name" value="Aldo_ket_red"/>
    <property type="match status" value="1"/>
</dbReference>
<dbReference type="SUPFAM" id="SSF51430">
    <property type="entry name" value="NAD(P)-linked oxidoreductase"/>
    <property type="match status" value="1"/>
</dbReference>
<dbReference type="EMBL" id="BAFB01000242">
    <property type="protein sequence ID" value="GAB36913.1"/>
    <property type="molecule type" value="Genomic_DNA"/>
</dbReference>
<dbReference type="GO" id="GO:0005737">
    <property type="term" value="C:cytoplasm"/>
    <property type="evidence" value="ECO:0007669"/>
    <property type="project" value="TreeGrafter"/>
</dbReference>
<dbReference type="Proteomes" id="UP000005038">
    <property type="component" value="Unassembled WGS sequence"/>
</dbReference>
<feature type="domain" description="NADP-dependent oxidoreductase" evidence="2">
    <location>
        <begin position="25"/>
        <end position="318"/>
    </location>
</feature>
<comment type="caution">
    <text evidence="3">The sequence shown here is derived from an EMBL/GenBank/DDBJ whole genome shotgun (WGS) entry which is preliminary data.</text>
</comment>
<accession>H5TTV5</accession>
<dbReference type="CDD" id="cd19076">
    <property type="entry name" value="AKR_AKR13A_13D"/>
    <property type="match status" value="1"/>
</dbReference>
<dbReference type="GO" id="GO:0016491">
    <property type="term" value="F:oxidoreductase activity"/>
    <property type="evidence" value="ECO:0007669"/>
    <property type="project" value="UniProtKB-KW"/>
</dbReference>
<evidence type="ECO:0000259" key="2">
    <source>
        <dbReference type="Pfam" id="PF00248"/>
    </source>
</evidence>
<dbReference type="InterPro" id="IPR050791">
    <property type="entry name" value="Aldo-Keto_reductase"/>
</dbReference>
<protein>
    <submittedName>
        <fullName evidence="3">Aldo-keto reductase</fullName>
    </submittedName>
</protein>
<dbReference type="Gene3D" id="3.20.20.100">
    <property type="entry name" value="NADP-dependent oxidoreductase domain"/>
    <property type="match status" value="1"/>
</dbReference>